<feature type="transmembrane region" description="Helical" evidence="5">
    <location>
        <begin position="44"/>
        <end position="62"/>
    </location>
</feature>
<evidence type="ECO:0000256" key="1">
    <source>
        <dbReference type="ARBA" id="ARBA00004141"/>
    </source>
</evidence>
<sequence>MLIKFDLVCARSSFIEVSQSIYKAGLLVGALVLVPMADRIGRLFVVLLSLLQLLLCGVAVAFSPNIYVYIVIKFLGGISIAGILANAFVIGGEWSDSSKFALCAIICHTSFPLGLMVMSGVAYLIQDWRILQLVLFCPLVLVLGNFLQAKKEEAIKEICRAARVNGRKVPEDLVARLGVVGSSKRGTMLDIFRTSYLRKCALVMSFLWFATSLMYYGLSLGVGNFGLDIYLMQFIFGVVEVPARLGTLPFIQHFGRRMFQAGVLIFGGCACLGTLVIPKDLPQVVTVIAVLGKFAATASFSVIYVYTAELYPTVIRQNGVGLNSMCARVGGILAPLVRLLDVYHHTIPMLVYGTIPIAAGGFALLLPETCNV</sequence>
<feature type="transmembrane region" description="Helical" evidence="5">
    <location>
        <begin position="20"/>
        <end position="37"/>
    </location>
</feature>
<dbReference type="Gene3D" id="1.20.1250.20">
    <property type="entry name" value="MFS general substrate transporter like domains"/>
    <property type="match status" value="1"/>
</dbReference>
<evidence type="ECO:0000313" key="8">
    <source>
        <dbReference type="Proteomes" id="UP001153269"/>
    </source>
</evidence>
<keyword evidence="2 5" id="KW-0812">Transmembrane</keyword>
<dbReference type="GO" id="GO:0016020">
    <property type="term" value="C:membrane"/>
    <property type="evidence" value="ECO:0007669"/>
    <property type="project" value="UniProtKB-SubCell"/>
</dbReference>
<feature type="transmembrane region" description="Helical" evidence="5">
    <location>
        <begin position="68"/>
        <end position="89"/>
    </location>
</feature>
<feature type="transmembrane region" description="Helical" evidence="5">
    <location>
        <begin position="200"/>
        <end position="218"/>
    </location>
</feature>
<dbReference type="Proteomes" id="UP001153269">
    <property type="component" value="Unassembled WGS sequence"/>
</dbReference>
<dbReference type="SUPFAM" id="SSF103473">
    <property type="entry name" value="MFS general substrate transporter"/>
    <property type="match status" value="1"/>
</dbReference>
<reference evidence="7" key="1">
    <citation type="submission" date="2020-03" db="EMBL/GenBank/DDBJ databases">
        <authorList>
            <person name="Weist P."/>
        </authorList>
    </citation>
    <scope>NUCLEOTIDE SEQUENCE</scope>
</reference>
<dbReference type="InterPro" id="IPR011701">
    <property type="entry name" value="MFS"/>
</dbReference>
<organism evidence="7 8">
    <name type="scientific">Pleuronectes platessa</name>
    <name type="common">European plaice</name>
    <dbReference type="NCBI Taxonomy" id="8262"/>
    <lineage>
        <taxon>Eukaryota</taxon>
        <taxon>Metazoa</taxon>
        <taxon>Chordata</taxon>
        <taxon>Craniata</taxon>
        <taxon>Vertebrata</taxon>
        <taxon>Euteleostomi</taxon>
        <taxon>Actinopterygii</taxon>
        <taxon>Neopterygii</taxon>
        <taxon>Teleostei</taxon>
        <taxon>Neoteleostei</taxon>
        <taxon>Acanthomorphata</taxon>
        <taxon>Carangaria</taxon>
        <taxon>Pleuronectiformes</taxon>
        <taxon>Pleuronectoidei</taxon>
        <taxon>Pleuronectidae</taxon>
        <taxon>Pleuronectes</taxon>
    </lineage>
</organism>
<comment type="subcellular location">
    <subcellularLocation>
        <location evidence="1">Membrane</location>
        <topology evidence="1">Multi-pass membrane protein</topology>
    </subcellularLocation>
</comment>
<feature type="domain" description="Major facilitator superfamily (MFS) profile" evidence="6">
    <location>
        <begin position="1"/>
        <end position="371"/>
    </location>
</feature>
<dbReference type="InterPro" id="IPR036259">
    <property type="entry name" value="MFS_trans_sf"/>
</dbReference>
<keyword evidence="3 5" id="KW-1133">Transmembrane helix</keyword>
<dbReference type="Pfam" id="PF07690">
    <property type="entry name" value="MFS_1"/>
    <property type="match status" value="1"/>
</dbReference>
<dbReference type="GO" id="GO:0022857">
    <property type="term" value="F:transmembrane transporter activity"/>
    <property type="evidence" value="ECO:0007669"/>
    <property type="project" value="InterPro"/>
</dbReference>
<evidence type="ECO:0000313" key="7">
    <source>
        <dbReference type="EMBL" id="CAB1440298.1"/>
    </source>
</evidence>
<feature type="transmembrane region" description="Helical" evidence="5">
    <location>
        <begin position="101"/>
        <end position="124"/>
    </location>
</feature>
<gene>
    <name evidence="7" type="ORF">PLEPLA_LOCUS28064</name>
</gene>
<evidence type="ECO:0000256" key="3">
    <source>
        <dbReference type="ARBA" id="ARBA00022989"/>
    </source>
</evidence>
<comment type="caution">
    <text evidence="7">The sequence shown here is derived from an EMBL/GenBank/DDBJ whole genome shotgun (WGS) entry which is preliminary data.</text>
</comment>
<proteinExistence type="predicted"/>
<feature type="transmembrane region" description="Helical" evidence="5">
    <location>
        <begin position="284"/>
        <end position="307"/>
    </location>
</feature>
<dbReference type="EMBL" id="CADEAL010002435">
    <property type="protein sequence ID" value="CAB1440298.1"/>
    <property type="molecule type" value="Genomic_DNA"/>
</dbReference>
<protein>
    <recommendedName>
        <fullName evidence="6">Major facilitator superfamily (MFS) profile domain-containing protein</fullName>
    </recommendedName>
</protein>
<evidence type="ECO:0000256" key="4">
    <source>
        <dbReference type="ARBA" id="ARBA00023136"/>
    </source>
</evidence>
<evidence type="ECO:0000259" key="6">
    <source>
        <dbReference type="PROSITE" id="PS50850"/>
    </source>
</evidence>
<dbReference type="AlphaFoldDB" id="A0A9N7UVQ7"/>
<keyword evidence="4 5" id="KW-0472">Membrane</keyword>
<feature type="transmembrane region" description="Helical" evidence="5">
    <location>
        <begin position="130"/>
        <end position="147"/>
    </location>
</feature>
<feature type="transmembrane region" description="Helical" evidence="5">
    <location>
        <begin position="258"/>
        <end position="278"/>
    </location>
</feature>
<dbReference type="PROSITE" id="PS50850">
    <property type="entry name" value="MFS"/>
    <property type="match status" value="1"/>
</dbReference>
<evidence type="ECO:0000256" key="5">
    <source>
        <dbReference type="SAM" id="Phobius"/>
    </source>
</evidence>
<feature type="transmembrane region" description="Helical" evidence="5">
    <location>
        <begin position="349"/>
        <end position="366"/>
    </location>
</feature>
<dbReference type="PANTHER" id="PTHR24064">
    <property type="entry name" value="SOLUTE CARRIER FAMILY 22 MEMBER"/>
    <property type="match status" value="1"/>
</dbReference>
<accession>A0A9N7UVQ7</accession>
<dbReference type="InterPro" id="IPR020846">
    <property type="entry name" value="MFS_dom"/>
</dbReference>
<evidence type="ECO:0000256" key="2">
    <source>
        <dbReference type="ARBA" id="ARBA00022692"/>
    </source>
</evidence>
<name>A0A9N7UVQ7_PLEPL</name>
<keyword evidence="8" id="KW-1185">Reference proteome</keyword>